<dbReference type="AlphaFoldDB" id="A0A6G4N7V9"/>
<sequence>MAFEEKLNEMYNEIANKISSMIPVEWETVYAMAYVNERSGEVFYNYTEPRSDELFYYTSVLNKYNIPRSE</sequence>
<comment type="caution">
    <text evidence="1">The sequence shown here is derived from an EMBL/GenBank/DDBJ whole genome shotgun (WGS) entry which is preliminary data.</text>
</comment>
<accession>A0A6G4N7V9</accession>
<feature type="non-terminal residue" evidence="1">
    <location>
        <position position="70"/>
    </location>
</feature>
<evidence type="ECO:0000313" key="1">
    <source>
        <dbReference type="EMBL" id="NGG26655.1"/>
    </source>
</evidence>
<reference evidence="1" key="1">
    <citation type="submission" date="2020-02" db="EMBL/GenBank/DDBJ databases">
        <title>Novel Insights Into The Classification of Staphylococcal Beta-Lactamases In Relation To The Cefazolin Inoculum Effect.</title>
        <authorList>
            <person name="Carvajal L.P."/>
            <person name="Rincon S."/>
            <person name="Echeverri A."/>
            <person name="Porras J."/>
            <person name="Rios R."/>
            <person name="Ordonez K."/>
            <person name="Seas C."/>
            <person name="Gomez-Villegas S."/>
            <person name="Diaz L."/>
            <person name="Arias C.A."/>
            <person name="Reyes J."/>
        </authorList>
    </citation>
    <scope>NUCLEOTIDE SEQUENCE</scope>
    <source>
        <strain evidence="1">UG241</strain>
    </source>
</reference>
<dbReference type="Gene3D" id="3.30.500.20">
    <property type="entry name" value="BH3703-like domains"/>
    <property type="match status" value="1"/>
</dbReference>
<dbReference type="NCBIfam" id="TIGR01741">
    <property type="entry name" value="staph_tand_hypo"/>
    <property type="match status" value="1"/>
</dbReference>
<dbReference type="EMBL" id="JAAJBW010000482">
    <property type="protein sequence ID" value="NGG26655.1"/>
    <property type="molecule type" value="Genomic_DNA"/>
</dbReference>
<name>A0A6G4N7V9_STAAU</name>
<organism evidence="1">
    <name type="scientific">Staphylococcus aureus</name>
    <dbReference type="NCBI Taxonomy" id="1280"/>
    <lineage>
        <taxon>Bacteria</taxon>
        <taxon>Bacillati</taxon>
        <taxon>Bacillota</taxon>
        <taxon>Bacilli</taxon>
        <taxon>Bacillales</taxon>
        <taxon>Staphylococcaceae</taxon>
        <taxon>Staphylococcus</taxon>
    </lineage>
</organism>
<dbReference type="Pfam" id="PF04634">
    <property type="entry name" value="YezG-like"/>
    <property type="match status" value="1"/>
</dbReference>
<gene>
    <name evidence="1" type="ORF">G0Y31_11800</name>
</gene>
<protein>
    <submittedName>
        <fullName evidence="1">TIGR01741 family protein</fullName>
    </submittedName>
</protein>
<dbReference type="SUPFAM" id="SSF160424">
    <property type="entry name" value="BH3703-like"/>
    <property type="match status" value="1"/>
</dbReference>
<dbReference type="InterPro" id="IPR036170">
    <property type="entry name" value="YezG-like_sf"/>
</dbReference>
<dbReference type="InterPro" id="IPR006728">
    <property type="entry name" value="YezG-like"/>
</dbReference>
<proteinExistence type="predicted"/>